<reference evidence="1" key="1">
    <citation type="journal article" date="2021" name="Proc. Natl. Acad. Sci. U.S.A.">
        <title>A Catalog of Tens of Thousands of Viruses from Human Metagenomes Reveals Hidden Associations with Chronic Diseases.</title>
        <authorList>
            <person name="Tisza M.J."/>
            <person name="Buck C.B."/>
        </authorList>
    </citation>
    <scope>NUCLEOTIDE SEQUENCE</scope>
    <source>
        <strain evidence="1">CtMYT7</strain>
    </source>
</reference>
<evidence type="ECO:0000313" key="1">
    <source>
        <dbReference type="EMBL" id="DAE13449.1"/>
    </source>
</evidence>
<sequence length="291" mass="33083">MKIQERNKKGDLFMNTMYLDNYLDFAIVVESMTEPNKGFELIHEEKGPNGELSFLRFRACLQTFFGRNRNRRLWLSRFAKPMFEAPEIKELLREGGVPGEAGHPVPATGDVTIERILTIDPNNVSHVVKEYIWPSDNQVDGIIETIDDGNGPGDKFKRNIMQGLPVSFSTRSLIPQRKNPDGSIDQTGIGRYVCSDRVYLPSHKEAYINKNIPVKNICKANKFESVMESYVADILNRSDKVNRILDGMQPAMESASLDKNGMLSVNTEEGTALIYPELKYRREFADIMKNL</sequence>
<proteinExistence type="predicted"/>
<protein>
    <submittedName>
        <fullName evidence="1">Prohead core protein serine protease</fullName>
    </submittedName>
</protein>
<dbReference type="GO" id="GO:0006508">
    <property type="term" value="P:proteolysis"/>
    <property type="evidence" value="ECO:0007669"/>
    <property type="project" value="UniProtKB-KW"/>
</dbReference>
<organism evidence="1">
    <name type="scientific">Myoviridae sp. ctMYT7</name>
    <dbReference type="NCBI Taxonomy" id="2825087"/>
    <lineage>
        <taxon>Viruses</taxon>
        <taxon>Duplodnaviria</taxon>
        <taxon>Heunggongvirae</taxon>
        <taxon>Uroviricota</taxon>
        <taxon>Caudoviricetes</taxon>
    </lineage>
</organism>
<name>A0A8S5Q3P4_9CAUD</name>
<dbReference type="EMBL" id="BK015566">
    <property type="protein sequence ID" value="DAE13449.1"/>
    <property type="molecule type" value="Genomic_DNA"/>
</dbReference>
<keyword evidence="1" id="KW-0645">Protease</keyword>
<dbReference type="GO" id="GO:0008233">
    <property type="term" value="F:peptidase activity"/>
    <property type="evidence" value="ECO:0007669"/>
    <property type="project" value="UniProtKB-KW"/>
</dbReference>
<keyword evidence="1" id="KW-0378">Hydrolase</keyword>
<accession>A0A8S5Q3P4</accession>